<dbReference type="EMBL" id="JAFNEN010001583">
    <property type="protein sequence ID" value="KAG8173635.1"/>
    <property type="molecule type" value="Genomic_DNA"/>
</dbReference>
<dbReference type="PANTHER" id="PTHR10454">
    <property type="entry name" value="CASPASE"/>
    <property type="match status" value="1"/>
</dbReference>
<evidence type="ECO:0000259" key="3">
    <source>
        <dbReference type="PROSITE" id="PS50207"/>
    </source>
</evidence>
<dbReference type="PROSITE" id="PS50208">
    <property type="entry name" value="CASPASE_P20"/>
    <property type="match status" value="2"/>
</dbReference>
<dbReference type="InterPro" id="IPR015917">
    <property type="entry name" value="Pept_C14A"/>
</dbReference>
<reference evidence="5 6" key="1">
    <citation type="journal article" date="2022" name="Nat. Ecol. Evol.">
        <title>A masculinizing supergene underlies an exaggerated male reproductive morph in a spider.</title>
        <authorList>
            <person name="Hendrickx F."/>
            <person name="De Corte Z."/>
            <person name="Sonet G."/>
            <person name="Van Belleghem S.M."/>
            <person name="Kostlbacher S."/>
            <person name="Vangestel C."/>
        </authorList>
    </citation>
    <scope>NUCLEOTIDE SEQUENCE [LARGE SCALE GENOMIC DNA]</scope>
    <source>
        <strain evidence="5">W744_W776</strain>
    </source>
</reference>
<evidence type="ECO:0000313" key="5">
    <source>
        <dbReference type="EMBL" id="KAG8173635.1"/>
    </source>
</evidence>
<feature type="domain" description="Caspase family p10" evidence="3">
    <location>
        <begin position="201"/>
        <end position="290"/>
    </location>
</feature>
<dbReference type="AlphaFoldDB" id="A0AAV6TP55"/>
<feature type="domain" description="Caspase family p20" evidence="4">
    <location>
        <begin position="25"/>
        <end position="148"/>
    </location>
</feature>
<evidence type="ECO:0000259" key="4">
    <source>
        <dbReference type="PROSITE" id="PS50208"/>
    </source>
</evidence>
<keyword evidence="6" id="KW-1185">Reference proteome</keyword>
<dbReference type="PANTHER" id="PTHR10454:SF232">
    <property type="entry name" value="AT03047P-RELATED"/>
    <property type="match status" value="1"/>
</dbReference>
<dbReference type="Pfam" id="PF00656">
    <property type="entry name" value="Peptidase_C14"/>
    <property type="match status" value="2"/>
</dbReference>
<dbReference type="Proteomes" id="UP000827092">
    <property type="component" value="Unassembled WGS sequence"/>
</dbReference>
<dbReference type="InterPro" id="IPR016129">
    <property type="entry name" value="Caspase_his_AS"/>
</dbReference>
<dbReference type="Gene3D" id="3.40.50.1460">
    <property type="match status" value="2"/>
</dbReference>
<dbReference type="PRINTS" id="PR00376">
    <property type="entry name" value="IL1BCENZYME"/>
</dbReference>
<comment type="caution">
    <text evidence="5">The sequence shown here is derived from an EMBL/GenBank/DDBJ whole genome shotgun (WGS) entry which is preliminary data.</text>
</comment>
<evidence type="ECO:0000256" key="1">
    <source>
        <dbReference type="ARBA" id="ARBA00010134"/>
    </source>
</evidence>
<dbReference type="InterPro" id="IPR002138">
    <property type="entry name" value="Pept_C14_p10"/>
</dbReference>
<dbReference type="InterPro" id="IPR001309">
    <property type="entry name" value="Pept_C14_p20"/>
</dbReference>
<dbReference type="PROSITE" id="PS50207">
    <property type="entry name" value="CASPASE_P10"/>
    <property type="match status" value="1"/>
</dbReference>
<evidence type="ECO:0008006" key="7">
    <source>
        <dbReference type="Google" id="ProtNLM"/>
    </source>
</evidence>
<name>A0AAV6TP55_9ARAC</name>
<dbReference type="GO" id="GO:0004197">
    <property type="term" value="F:cysteine-type endopeptidase activity"/>
    <property type="evidence" value="ECO:0007669"/>
    <property type="project" value="InterPro"/>
</dbReference>
<evidence type="ECO:0000256" key="2">
    <source>
        <dbReference type="RuleBase" id="RU003971"/>
    </source>
</evidence>
<feature type="domain" description="Caspase family p20" evidence="4">
    <location>
        <begin position="310"/>
        <end position="422"/>
    </location>
</feature>
<dbReference type="InterPro" id="IPR011600">
    <property type="entry name" value="Pept_C14_caspase"/>
</dbReference>
<dbReference type="SUPFAM" id="SSF52129">
    <property type="entry name" value="Caspase-like"/>
    <property type="match status" value="2"/>
</dbReference>
<dbReference type="GO" id="GO:0006508">
    <property type="term" value="P:proteolysis"/>
    <property type="evidence" value="ECO:0007669"/>
    <property type="project" value="InterPro"/>
</dbReference>
<dbReference type="SMART" id="SM00115">
    <property type="entry name" value="CASc"/>
    <property type="match status" value="1"/>
</dbReference>
<proteinExistence type="inferred from homology"/>
<evidence type="ECO:0000313" key="6">
    <source>
        <dbReference type="Proteomes" id="UP000827092"/>
    </source>
</evidence>
<dbReference type="InterPro" id="IPR002398">
    <property type="entry name" value="Pept_C14"/>
</dbReference>
<accession>A0AAV6TP55</accession>
<comment type="similarity">
    <text evidence="1 2">Belongs to the peptidase C14A family.</text>
</comment>
<sequence length="441" mass="51519">MSDKKPVKYLGTENNEYYPMKGYKKKGLCCIFNHKNFDDHKWQYLEQRKGTDVDAQQLKDLFQVKLGFDVEEFKDYTYNQIDETLQTVQKLHESEYSSFVCCILSYGRKKWLCDSNFVYEAENIYQGFFRDKCKAFAGKPKIFFIQACPCDVDVPSDESTDDGDSNESIFRIPTTSGFEVVDSTMDISSDHTPDHKERIEGIFRIPRRSDMLVVFSTIPGNLAWNSNSAKGSWFIEDLCSTIENHISEMNLLQILNLVSNKLSERHQGKRLTVEVPCVTSTLIRDIEFLDRDSRGSEIQRYELVSNGKLKKGKVLIFNHELYKDDRLVPREGTDYDVKCLRSLFPMSDFKLCRFKDKTKEFIFQKLHKAAKSHKRYGCFICCILTHGNPDKLSAFDEDYEISELLSCFHNKWRGKPKVFLLQNMFLYNYKLVTISAEYIFK</sequence>
<dbReference type="InterPro" id="IPR029030">
    <property type="entry name" value="Caspase-like_dom_sf"/>
</dbReference>
<organism evidence="5 6">
    <name type="scientific">Oedothorax gibbosus</name>
    <dbReference type="NCBI Taxonomy" id="931172"/>
    <lineage>
        <taxon>Eukaryota</taxon>
        <taxon>Metazoa</taxon>
        <taxon>Ecdysozoa</taxon>
        <taxon>Arthropoda</taxon>
        <taxon>Chelicerata</taxon>
        <taxon>Arachnida</taxon>
        <taxon>Araneae</taxon>
        <taxon>Araneomorphae</taxon>
        <taxon>Entelegynae</taxon>
        <taxon>Araneoidea</taxon>
        <taxon>Linyphiidae</taxon>
        <taxon>Erigoninae</taxon>
        <taxon>Oedothorax</taxon>
    </lineage>
</organism>
<protein>
    <recommendedName>
        <fullName evidence="7">Caspase-8</fullName>
    </recommendedName>
</protein>
<gene>
    <name evidence="5" type="ORF">JTE90_004086</name>
</gene>
<dbReference type="PROSITE" id="PS01121">
    <property type="entry name" value="CASPASE_HIS"/>
    <property type="match status" value="1"/>
</dbReference>